<dbReference type="OrthoDB" id="953615at2"/>
<dbReference type="Proteomes" id="UP000283523">
    <property type="component" value="Unassembled WGS sequence"/>
</dbReference>
<sequence length="151" mass="16554">MNRRSIHYPGIVLGALVLGCLGTFARSGAADADHSLILLNGKPMEYSTFTIGSRGKLALITISPDATQLPFRIYLKRGGTVINSTESNPNRAVTEVEIANVLAVARHGDNLIIEPVHQSEAKSKRTFRVVNYITMPIFNWLYRPKNATDGC</sequence>
<accession>A0A418LVS2</accession>
<reference evidence="1 2" key="1">
    <citation type="submission" date="2018-08" db="EMBL/GenBank/DDBJ databases">
        <title>Fibrisoma montanum sp. nov., isolated from Danxia mountain soil.</title>
        <authorList>
            <person name="Huang Y."/>
        </authorList>
    </citation>
    <scope>NUCLEOTIDE SEQUENCE [LARGE SCALE GENOMIC DNA]</scope>
    <source>
        <strain evidence="1 2">HYT19</strain>
    </source>
</reference>
<dbReference type="PROSITE" id="PS51257">
    <property type="entry name" value="PROKAR_LIPOPROTEIN"/>
    <property type="match status" value="1"/>
</dbReference>
<gene>
    <name evidence="1" type="ORF">DYU11_32165</name>
</gene>
<protein>
    <submittedName>
        <fullName evidence="1">Uncharacterized protein</fullName>
    </submittedName>
</protein>
<keyword evidence="2" id="KW-1185">Reference proteome</keyword>
<dbReference type="AlphaFoldDB" id="A0A418LVS2"/>
<dbReference type="EMBL" id="QXED01000019">
    <property type="protein sequence ID" value="RIV17345.1"/>
    <property type="molecule type" value="Genomic_DNA"/>
</dbReference>
<evidence type="ECO:0000313" key="2">
    <source>
        <dbReference type="Proteomes" id="UP000283523"/>
    </source>
</evidence>
<dbReference type="RefSeq" id="WP_119671866.1">
    <property type="nucleotide sequence ID" value="NZ_QXED01000019.1"/>
</dbReference>
<name>A0A418LVS2_9BACT</name>
<proteinExistence type="predicted"/>
<evidence type="ECO:0000313" key="1">
    <source>
        <dbReference type="EMBL" id="RIV17345.1"/>
    </source>
</evidence>
<organism evidence="1 2">
    <name type="scientific">Fibrisoma montanum</name>
    <dbReference type="NCBI Taxonomy" id="2305895"/>
    <lineage>
        <taxon>Bacteria</taxon>
        <taxon>Pseudomonadati</taxon>
        <taxon>Bacteroidota</taxon>
        <taxon>Cytophagia</taxon>
        <taxon>Cytophagales</taxon>
        <taxon>Spirosomataceae</taxon>
        <taxon>Fibrisoma</taxon>
    </lineage>
</organism>
<comment type="caution">
    <text evidence="1">The sequence shown here is derived from an EMBL/GenBank/DDBJ whole genome shotgun (WGS) entry which is preliminary data.</text>
</comment>